<organism evidence="1 2">
    <name type="scientific">Parasitella parasitica</name>
    <dbReference type="NCBI Taxonomy" id="35722"/>
    <lineage>
        <taxon>Eukaryota</taxon>
        <taxon>Fungi</taxon>
        <taxon>Fungi incertae sedis</taxon>
        <taxon>Mucoromycota</taxon>
        <taxon>Mucoromycotina</taxon>
        <taxon>Mucoromycetes</taxon>
        <taxon>Mucorales</taxon>
        <taxon>Mucorineae</taxon>
        <taxon>Mucoraceae</taxon>
        <taxon>Parasitella</taxon>
    </lineage>
</organism>
<reference evidence="1 2" key="1">
    <citation type="submission" date="2014-09" db="EMBL/GenBank/DDBJ databases">
        <authorList>
            <person name="Ellenberger Sabrina"/>
        </authorList>
    </citation>
    <scope>NUCLEOTIDE SEQUENCE [LARGE SCALE GENOMIC DNA]</scope>
    <source>
        <strain evidence="1 2">CBS 412.66</strain>
    </source>
</reference>
<evidence type="ECO:0000313" key="2">
    <source>
        <dbReference type="Proteomes" id="UP000054107"/>
    </source>
</evidence>
<protein>
    <submittedName>
        <fullName evidence="1">Uncharacterized protein</fullName>
    </submittedName>
</protein>
<evidence type="ECO:0000313" key="1">
    <source>
        <dbReference type="EMBL" id="CEP06783.1"/>
    </source>
</evidence>
<gene>
    <name evidence="1" type="primary">PARPA_00019.1 scaffold 79</name>
</gene>
<accession>A0A0B7MUJ8</accession>
<name>A0A0B7MUJ8_9FUNG</name>
<dbReference type="Proteomes" id="UP000054107">
    <property type="component" value="Unassembled WGS sequence"/>
</dbReference>
<keyword evidence="2" id="KW-1185">Reference proteome</keyword>
<sequence length="97" mass="10791">MESQISNKPPVNKRLAVNYTRTNPALCFKGKTIARLEENGQVMYEVALDELNDKTIKIHQGSLKYVGPVITANETVVEQSAPEDTRVATEDMLEDAI</sequence>
<proteinExistence type="predicted"/>
<dbReference type="AlphaFoldDB" id="A0A0B7MUJ8"/>
<dbReference type="EMBL" id="LN718663">
    <property type="protein sequence ID" value="CEP06783.1"/>
    <property type="molecule type" value="Genomic_DNA"/>
</dbReference>